<dbReference type="AlphaFoldDB" id="A0A4Y2SJ48"/>
<comment type="caution">
    <text evidence="1">The sequence shown here is derived from an EMBL/GenBank/DDBJ whole genome shotgun (WGS) entry which is preliminary data.</text>
</comment>
<dbReference type="OrthoDB" id="616263at2759"/>
<dbReference type="Proteomes" id="UP000499080">
    <property type="component" value="Unassembled WGS sequence"/>
</dbReference>
<gene>
    <name evidence="1" type="ORF">AVEN_261437_1</name>
</gene>
<name>A0A4Y2SJ48_ARAVE</name>
<proteinExistence type="predicted"/>
<sequence length="113" mass="13295">MRIDVVSDFQLELLQQFLSFESNMGIAMQEDDTINQHARAFAYMASRCPNDYFLYTRLKEHLSRTTFSSENDVKTVAENWLNGHGRDFYLALLNRLVLRSDKCLNRFGDYVEK</sequence>
<dbReference type="Gene3D" id="3.30.420.10">
    <property type="entry name" value="Ribonuclease H-like superfamily/Ribonuclease H"/>
    <property type="match status" value="1"/>
</dbReference>
<dbReference type="InterPro" id="IPR036397">
    <property type="entry name" value="RNaseH_sf"/>
</dbReference>
<dbReference type="EMBL" id="BGPR01021883">
    <property type="protein sequence ID" value="GBN87626.1"/>
    <property type="molecule type" value="Genomic_DNA"/>
</dbReference>
<accession>A0A4Y2SJ48</accession>
<keyword evidence="2" id="KW-1185">Reference proteome</keyword>
<evidence type="ECO:0000313" key="1">
    <source>
        <dbReference type="EMBL" id="GBN87626.1"/>
    </source>
</evidence>
<evidence type="ECO:0000313" key="2">
    <source>
        <dbReference type="Proteomes" id="UP000499080"/>
    </source>
</evidence>
<reference evidence="1 2" key="1">
    <citation type="journal article" date="2019" name="Sci. Rep.">
        <title>Orb-weaving spider Araneus ventricosus genome elucidates the spidroin gene catalogue.</title>
        <authorList>
            <person name="Kono N."/>
            <person name="Nakamura H."/>
            <person name="Ohtoshi R."/>
            <person name="Moran D.A.P."/>
            <person name="Shinohara A."/>
            <person name="Yoshida Y."/>
            <person name="Fujiwara M."/>
            <person name="Mori M."/>
            <person name="Tomita M."/>
            <person name="Arakawa K."/>
        </authorList>
    </citation>
    <scope>NUCLEOTIDE SEQUENCE [LARGE SCALE GENOMIC DNA]</scope>
</reference>
<organism evidence="1 2">
    <name type="scientific">Araneus ventricosus</name>
    <name type="common">Orbweaver spider</name>
    <name type="synonym">Epeira ventricosa</name>
    <dbReference type="NCBI Taxonomy" id="182803"/>
    <lineage>
        <taxon>Eukaryota</taxon>
        <taxon>Metazoa</taxon>
        <taxon>Ecdysozoa</taxon>
        <taxon>Arthropoda</taxon>
        <taxon>Chelicerata</taxon>
        <taxon>Arachnida</taxon>
        <taxon>Araneae</taxon>
        <taxon>Araneomorphae</taxon>
        <taxon>Entelegynae</taxon>
        <taxon>Araneoidea</taxon>
        <taxon>Araneidae</taxon>
        <taxon>Araneus</taxon>
    </lineage>
</organism>
<dbReference type="GO" id="GO:0003676">
    <property type="term" value="F:nucleic acid binding"/>
    <property type="evidence" value="ECO:0007669"/>
    <property type="project" value="InterPro"/>
</dbReference>
<protein>
    <submittedName>
        <fullName evidence="1">Uncharacterized protein</fullName>
    </submittedName>
</protein>